<keyword evidence="3" id="KW-0808">Transferase</keyword>
<dbReference type="InterPro" id="IPR019257">
    <property type="entry name" value="MeTrfase_dom"/>
</dbReference>
<dbReference type="GO" id="GO:0032259">
    <property type="term" value="P:methylation"/>
    <property type="evidence" value="ECO:0007669"/>
    <property type="project" value="UniProtKB-KW"/>
</dbReference>
<dbReference type="PANTHER" id="PTHR43397">
    <property type="entry name" value="ERGOTHIONEINE BIOSYNTHESIS PROTEIN 1"/>
    <property type="match status" value="1"/>
</dbReference>
<dbReference type="Proteomes" id="UP000250266">
    <property type="component" value="Unassembled WGS sequence"/>
</dbReference>
<keyword evidence="6" id="KW-1185">Reference proteome</keyword>
<protein>
    <recommendedName>
        <fullName evidence="4">Histidine-specific methyltransferase SAM-dependent domain-containing protein</fullName>
    </recommendedName>
</protein>
<feature type="domain" description="Histidine-specific methyltransferase SAM-dependent" evidence="4">
    <location>
        <begin position="58"/>
        <end position="357"/>
    </location>
</feature>
<dbReference type="InterPro" id="IPR017804">
    <property type="entry name" value="MeTrfase_EgtD-like"/>
</dbReference>
<dbReference type="InterPro" id="IPR051128">
    <property type="entry name" value="EgtD_Methyltrsf_superfamily"/>
</dbReference>
<proteinExistence type="inferred from homology"/>
<evidence type="ECO:0000256" key="1">
    <source>
        <dbReference type="ARBA" id="ARBA00008361"/>
    </source>
</evidence>
<evidence type="ECO:0000259" key="4">
    <source>
        <dbReference type="Pfam" id="PF10017"/>
    </source>
</evidence>
<organism evidence="5 6">
    <name type="scientific">Lepidopterella palustris CBS 459.81</name>
    <dbReference type="NCBI Taxonomy" id="1314670"/>
    <lineage>
        <taxon>Eukaryota</taxon>
        <taxon>Fungi</taxon>
        <taxon>Dikarya</taxon>
        <taxon>Ascomycota</taxon>
        <taxon>Pezizomycotina</taxon>
        <taxon>Dothideomycetes</taxon>
        <taxon>Pleosporomycetidae</taxon>
        <taxon>Mytilinidiales</taxon>
        <taxon>Argynnaceae</taxon>
        <taxon>Lepidopterella</taxon>
    </lineage>
</organism>
<evidence type="ECO:0000313" key="5">
    <source>
        <dbReference type="EMBL" id="OCK74422.1"/>
    </source>
</evidence>
<dbReference type="InterPro" id="IPR029063">
    <property type="entry name" value="SAM-dependent_MTases_sf"/>
</dbReference>
<keyword evidence="2" id="KW-0489">Methyltransferase</keyword>
<sequence length="360" mass="40863">MAITSSISRDAKSRSSILSKNVFRAETSSSNRSGRDVQRIQLHDVRRQATAQSLVPCIVDGLKSERRQSPPLLLWNDRGLSLFDAVLDSPDYYPATREWSLLHNAVRKISYSISSGDRLIELGAGNMKKTALILHTLQAQHKHVQYFACDVDRSALRRCIRELQKLFPAKSSNIKIQGLLGTYEDCAAWLKCNKSNSHTSLMWLGNSMANFTPREASEYIRSFLSSGSSMIIALDGCQDQEQIARSYEGQCNREFVLNGLPHANQLLGTNAFDINDWEFVGRWNSKLWMHESFYVARKDLALTVCGETYHFRMGETIRSIRSGKWPKMKVMEICREAGGKVMDSWMNCEETYGVYLVGKH</sequence>
<gene>
    <name evidence="5" type="ORF">K432DRAFT_339000</name>
</gene>
<evidence type="ECO:0000256" key="2">
    <source>
        <dbReference type="ARBA" id="ARBA00022603"/>
    </source>
</evidence>
<reference evidence="5 6" key="1">
    <citation type="journal article" date="2016" name="Nat. Commun.">
        <title>Ectomycorrhizal ecology is imprinted in the genome of the dominant symbiotic fungus Cenococcum geophilum.</title>
        <authorList>
            <consortium name="DOE Joint Genome Institute"/>
            <person name="Peter M."/>
            <person name="Kohler A."/>
            <person name="Ohm R.A."/>
            <person name="Kuo A."/>
            <person name="Krutzmann J."/>
            <person name="Morin E."/>
            <person name="Arend M."/>
            <person name="Barry K.W."/>
            <person name="Binder M."/>
            <person name="Choi C."/>
            <person name="Clum A."/>
            <person name="Copeland A."/>
            <person name="Grisel N."/>
            <person name="Haridas S."/>
            <person name="Kipfer T."/>
            <person name="LaButti K."/>
            <person name="Lindquist E."/>
            <person name="Lipzen A."/>
            <person name="Maire R."/>
            <person name="Meier B."/>
            <person name="Mihaltcheva S."/>
            <person name="Molinier V."/>
            <person name="Murat C."/>
            <person name="Poggeler S."/>
            <person name="Quandt C.A."/>
            <person name="Sperisen C."/>
            <person name="Tritt A."/>
            <person name="Tisserant E."/>
            <person name="Crous P.W."/>
            <person name="Henrissat B."/>
            <person name="Nehls U."/>
            <person name="Egli S."/>
            <person name="Spatafora J.W."/>
            <person name="Grigoriev I.V."/>
            <person name="Martin F.M."/>
        </authorList>
    </citation>
    <scope>NUCLEOTIDE SEQUENCE [LARGE SCALE GENOMIC DNA]</scope>
    <source>
        <strain evidence="5 6">CBS 459.81</strain>
    </source>
</reference>
<name>A0A8E2DZ50_9PEZI</name>
<dbReference type="Gene3D" id="3.40.50.150">
    <property type="entry name" value="Vaccinia Virus protein VP39"/>
    <property type="match status" value="1"/>
</dbReference>
<evidence type="ECO:0000313" key="6">
    <source>
        <dbReference type="Proteomes" id="UP000250266"/>
    </source>
</evidence>
<accession>A0A8E2DZ50</accession>
<dbReference type="InterPro" id="IPR017805">
    <property type="entry name" value="SAM_MeTrfase_EasF-type_put"/>
</dbReference>
<dbReference type="OrthoDB" id="659at2759"/>
<dbReference type="Pfam" id="PF10017">
    <property type="entry name" value="Methyltransf_33"/>
    <property type="match status" value="1"/>
</dbReference>
<dbReference type="PIRSF" id="PIRSF018005">
    <property type="entry name" value="UCP018005"/>
    <property type="match status" value="1"/>
</dbReference>
<dbReference type="PANTHER" id="PTHR43397:SF2">
    <property type="entry name" value="HISTIDINE-SPECIFIC METHYLTRANSFERASE SAM-DEPENDENT DOMAIN-CONTAINING PROTEIN"/>
    <property type="match status" value="1"/>
</dbReference>
<dbReference type="AlphaFoldDB" id="A0A8E2DZ50"/>
<evidence type="ECO:0000256" key="3">
    <source>
        <dbReference type="ARBA" id="ARBA00022679"/>
    </source>
</evidence>
<comment type="similarity">
    <text evidence="1">Belongs to the methyltransferase superfamily.</text>
</comment>
<dbReference type="NCBIfam" id="TIGR03439">
    <property type="entry name" value="methyl_EasF"/>
    <property type="match status" value="1"/>
</dbReference>
<dbReference type="GO" id="GO:0008168">
    <property type="term" value="F:methyltransferase activity"/>
    <property type="evidence" value="ECO:0007669"/>
    <property type="project" value="UniProtKB-KW"/>
</dbReference>
<dbReference type="EMBL" id="KV745482">
    <property type="protein sequence ID" value="OCK74422.1"/>
    <property type="molecule type" value="Genomic_DNA"/>
</dbReference>